<reference evidence="1 2" key="1">
    <citation type="submission" date="2016-11" db="EMBL/GenBank/DDBJ databases">
        <title>Complete genome sequence of Sulfitobacter sp. AM1-D1, a toxic bacteria associated with marine dinoflagellate Alexandrium minutum in East China Sea.</title>
        <authorList>
            <person name="Yang Q."/>
            <person name="Zhang X."/>
            <person name="Tian X."/>
        </authorList>
    </citation>
    <scope>NUCLEOTIDE SEQUENCE [LARGE SCALE GENOMIC DNA]</scope>
    <source>
        <strain evidence="1 2">AM1-D1</strain>
    </source>
</reference>
<dbReference type="KEGG" id="suam:BOO69_09835"/>
<protein>
    <recommendedName>
        <fullName evidence="3">Thioredoxin-like fold domain-containing protein</fullName>
    </recommendedName>
</protein>
<proteinExistence type="predicted"/>
<dbReference type="STRING" id="1917485.BOO69_09835"/>
<evidence type="ECO:0008006" key="3">
    <source>
        <dbReference type="Google" id="ProtNLM"/>
    </source>
</evidence>
<dbReference type="EMBL" id="CP018076">
    <property type="protein sequence ID" value="APE45406.1"/>
    <property type="molecule type" value="Genomic_DNA"/>
</dbReference>
<organism evidence="1 2">
    <name type="scientific">Sulfitobacter alexandrii</name>
    <dbReference type="NCBI Taxonomy" id="1917485"/>
    <lineage>
        <taxon>Bacteria</taxon>
        <taxon>Pseudomonadati</taxon>
        <taxon>Pseudomonadota</taxon>
        <taxon>Alphaproteobacteria</taxon>
        <taxon>Rhodobacterales</taxon>
        <taxon>Roseobacteraceae</taxon>
        <taxon>Sulfitobacter</taxon>
    </lineage>
</organism>
<dbReference type="SUPFAM" id="SSF52833">
    <property type="entry name" value="Thioredoxin-like"/>
    <property type="match status" value="1"/>
</dbReference>
<dbReference type="InterPro" id="IPR036249">
    <property type="entry name" value="Thioredoxin-like_sf"/>
</dbReference>
<dbReference type="AlphaFoldDB" id="A0A1J0WML4"/>
<sequence>MGGVAAMAETQLTDLTPAERSAFGAEIRALLLDEPEIVDSALNPPGPAAQEMARKIADDQALLAALEPEILKGARIALFVGPECPTCTRASEELAALSAEYGVEFILHDMNDPATARLADQLGMNELPFYVLPGMILRGHMPPIVLPRYLD</sequence>
<dbReference type="Gene3D" id="3.40.30.10">
    <property type="entry name" value="Glutaredoxin"/>
    <property type="match status" value="1"/>
</dbReference>
<dbReference type="Proteomes" id="UP000181897">
    <property type="component" value="Chromosome"/>
</dbReference>
<evidence type="ECO:0000313" key="2">
    <source>
        <dbReference type="Proteomes" id="UP000181897"/>
    </source>
</evidence>
<evidence type="ECO:0000313" key="1">
    <source>
        <dbReference type="EMBL" id="APE45406.1"/>
    </source>
</evidence>
<keyword evidence="2" id="KW-1185">Reference proteome</keyword>
<gene>
    <name evidence="1" type="ORF">BOO69_09835</name>
</gene>
<name>A0A1J0WML4_9RHOB</name>
<dbReference type="OrthoDB" id="7726503at2"/>
<accession>A0A1J0WML4</accession>